<protein>
    <submittedName>
        <fullName evidence="5">Uncharacterized protein</fullName>
    </submittedName>
</protein>
<dbReference type="OrthoDB" id="5600252at2759"/>
<reference evidence="5 6" key="1">
    <citation type="submission" date="2017-12" db="EMBL/GenBank/DDBJ databases">
        <title>Hemimetabolous genomes reveal molecular basis of termite eusociality.</title>
        <authorList>
            <person name="Harrison M.C."/>
            <person name="Jongepier E."/>
            <person name="Robertson H.M."/>
            <person name="Arning N."/>
            <person name="Bitard-Feildel T."/>
            <person name="Chao H."/>
            <person name="Childers C.P."/>
            <person name="Dinh H."/>
            <person name="Doddapaneni H."/>
            <person name="Dugan S."/>
            <person name="Gowin J."/>
            <person name="Greiner C."/>
            <person name="Han Y."/>
            <person name="Hu H."/>
            <person name="Hughes D.S.T."/>
            <person name="Huylmans A.-K."/>
            <person name="Kemena C."/>
            <person name="Kremer L.P.M."/>
            <person name="Lee S.L."/>
            <person name="Lopez-Ezquerra A."/>
            <person name="Mallet L."/>
            <person name="Monroy-Kuhn J.M."/>
            <person name="Moser A."/>
            <person name="Murali S.C."/>
            <person name="Muzny D.M."/>
            <person name="Otani S."/>
            <person name="Piulachs M.-D."/>
            <person name="Poelchau M."/>
            <person name="Qu J."/>
            <person name="Schaub F."/>
            <person name="Wada-Katsumata A."/>
            <person name="Worley K.C."/>
            <person name="Xie Q."/>
            <person name="Ylla G."/>
            <person name="Poulsen M."/>
            <person name="Gibbs R.A."/>
            <person name="Schal C."/>
            <person name="Richards S."/>
            <person name="Belles X."/>
            <person name="Korb J."/>
            <person name="Bornberg-Bauer E."/>
        </authorList>
    </citation>
    <scope>NUCLEOTIDE SEQUENCE [LARGE SCALE GENOMIC DNA]</scope>
    <source>
        <tissue evidence="5">Whole body</tissue>
    </source>
</reference>
<sequence>MTRDGDHVYLHPSSVNHCVAHYTSPYLVYLEKVKTSRVFIHGCSLVPALTLLLFSGCGLKIQQYGETSVIALEDGWIKFAVDSQEVAELLQMIRSEFMALLKEKIEDPSLNLLTHEKGSLIITTIKQLVTEE</sequence>
<gene>
    <name evidence="5" type="ORF">B7P43_G13009</name>
</gene>
<evidence type="ECO:0000259" key="4">
    <source>
        <dbReference type="Pfam" id="PF26026"/>
    </source>
</evidence>
<evidence type="ECO:0000313" key="5">
    <source>
        <dbReference type="EMBL" id="PNF39406.1"/>
    </source>
</evidence>
<dbReference type="AlphaFoldDB" id="A0A2J7REZ9"/>
<evidence type="ECO:0000259" key="3">
    <source>
        <dbReference type="Pfam" id="PF07717"/>
    </source>
</evidence>
<keyword evidence="1" id="KW-0378">Hydrolase</keyword>
<keyword evidence="2" id="KW-0547">Nucleotide-binding</keyword>
<evidence type="ECO:0000256" key="1">
    <source>
        <dbReference type="ARBA" id="ARBA00022801"/>
    </source>
</evidence>
<dbReference type="InterPro" id="IPR059023">
    <property type="entry name" value="RNA_hel_CTD"/>
</dbReference>
<accession>A0A2J7REZ9</accession>
<evidence type="ECO:0000256" key="2">
    <source>
        <dbReference type="ARBA" id="ARBA00022806"/>
    </source>
</evidence>
<keyword evidence="2" id="KW-0347">Helicase</keyword>
<evidence type="ECO:0000313" key="6">
    <source>
        <dbReference type="Proteomes" id="UP000235965"/>
    </source>
</evidence>
<dbReference type="EMBL" id="NEVH01004419">
    <property type="protein sequence ID" value="PNF39406.1"/>
    <property type="molecule type" value="Genomic_DNA"/>
</dbReference>
<keyword evidence="2" id="KW-0067">ATP-binding</keyword>
<keyword evidence="6" id="KW-1185">Reference proteome</keyword>
<feature type="domain" description="RNA helicase C-terminal" evidence="4">
    <location>
        <begin position="72"/>
        <end position="131"/>
    </location>
</feature>
<dbReference type="Proteomes" id="UP000235965">
    <property type="component" value="Unassembled WGS sequence"/>
</dbReference>
<dbReference type="Pfam" id="PF26026">
    <property type="entry name" value="RNA_hel_CTD"/>
    <property type="match status" value="1"/>
</dbReference>
<dbReference type="InterPro" id="IPR011709">
    <property type="entry name" value="DEAD-box_helicase_OB_fold"/>
</dbReference>
<comment type="caution">
    <text evidence="5">The sequence shown here is derived from an EMBL/GenBank/DDBJ whole genome shotgun (WGS) entry which is preliminary data.</text>
</comment>
<dbReference type="Pfam" id="PF07717">
    <property type="entry name" value="OB_NTP_bind"/>
    <property type="match status" value="1"/>
</dbReference>
<feature type="domain" description="DEAD-box helicase OB fold" evidence="3">
    <location>
        <begin position="3"/>
        <end position="56"/>
    </location>
</feature>
<proteinExistence type="predicted"/>
<name>A0A2J7REZ9_9NEOP</name>
<organism evidence="5 6">
    <name type="scientific">Cryptotermes secundus</name>
    <dbReference type="NCBI Taxonomy" id="105785"/>
    <lineage>
        <taxon>Eukaryota</taxon>
        <taxon>Metazoa</taxon>
        <taxon>Ecdysozoa</taxon>
        <taxon>Arthropoda</taxon>
        <taxon>Hexapoda</taxon>
        <taxon>Insecta</taxon>
        <taxon>Pterygota</taxon>
        <taxon>Neoptera</taxon>
        <taxon>Polyneoptera</taxon>
        <taxon>Dictyoptera</taxon>
        <taxon>Blattodea</taxon>
        <taxon>Blattoidea</taxon>
        <taxon>Termitoidae</taxon>
        <taxon>Kalotermitidae</taxon>
        <taxon>Cryptotermitinae</taxon>
        <taxon>Cryptotermes</taxon>
    </lineage>
</organism>